<evidence type="ECO:0000313" key="3">
    <source>
        <dbReference type="Proteomes" id="UP000501690"/>
    </source>
</evidence>
<evidence type="ECO:0000256" key="1">
    <source>
        <dbReference type="SAM" id="MobiDB-lite"/>
    </source>
</evidence>
<feature type="region of interest" description="Disordered" evidence="1">
    <location>
        <begin position="128"/>
        <end position="160"/>
    </location>
</feature>
<evidence type="ECO:0000313" key="2">
    <source>
        <dbReference type="EMBL" id="QCD91226.1"/>
    </source>
</evidence>
<gene>
    <name evidence="2" type="ORF">DEO72_LG4g2191</name>
</gene>
<proteinExistence type="predicted"/>
<protein>
    <submittedName>
        <fullName evidence="2">Uncharacterized protein</fullName>
    </submittedName>
</protein>
<keyword evidence="3" id="KW-1185">Reference proteome</keyword>
<dbReference type="Proteomes" id="UP000501690">
    <property type="component" value="Linkage Group LG4"/>
</dbReference>
<organism evidence="2 3">
    <name type="scientific">Vigna unguiculata</name>
    <name type="common">Cowpea</name>
    <dbReference type="NCBI Taxonomy" id="3917"/>
    <lineage>
        <taxon>Eukaryota</taxon>
        <taxon>Viridiplantae</taxon>
        <taxon>Streptophyta</taxon>
        <taxon>Embryophyta</taxon>
        <taxon>Tracheophyta</taxon>
        <taxon>Spermatophyta</taxon>
        <taxon>Magnoliopsida</taxon>
        <taxon>eudicotyledons</taxon>
        <taxon>Gunneridae</taxon>
        <taxon>Pentapetalae</taxon>
        <taxon>rosids</taxon>
        <taxon>fabids</taxon>
        <taxon>Fabales</taxon>
        <taxon>Fabaceae</taxon>
        <taxon>Papilionoideae</taxon>
        <taxon>50 kb inversion clade</taxon>
        <taxon>NPAAA clade</taxon>
        <taxon>indigoferoid/millettioid clade</taxon>
        <taxon>Phaseoleae</taxon>
        <taxon>Vigna</taxon>
    </lineage>
</organism>
<feature type="compositionally biased region" description="Polar residues" evidence="1">
    <location>
        <begin position="130"/>
        <end position="140"/>
    </location>
</feature>
<accession>A0A4D6LT72</accession>
<dbReference type="EMBL" id="CP039348">
    <property type="protein sequence ID" value="QCD91226.1"/>
    <property type="molecule type" value="Genomic_DNA"/>
</dbReference>
<reference evidence="2 3" key="1">
    <citation type="submission" date="2019-04" db="EMBL/GenBank/DDBJ databases">
        <title>An improved genome assembly and genetic linkage map for asparagus bean, Vigna unguiculata ssp. sesquipedialis.</title>
        <authorList>
            <person name="Xia Q."/>
            <person name="Zhang R."/>
            <person name="Dong Y."/>
        </authorList>
    </citation>
    <scope>NUCLEOTIDE SEQUENCE [LARGE SCALE GENOMIC DNA]</scope>
    <source>
        <tissue evidence="2">Leaf</tissue>
    </source>
</reference>
<dbReference type="AlphaFoldDB" id="A0A4D6LT72"/>
<sequence length="160" mass="17522">MQREEENGKQNPTALQIAVLTEGQRKSESATDRGTNHALSSPTHFILILPHSFPLHRLHSIFTGKITASFDLHSFAPPGGETKTLHLCSNLGKSEWKFSEVIHHGCEGFSSFSSRSLALRQSHIHHTKLESSGLSPNSVVEFTGAASPGHSDSEKENSRE</sequence>
<feature type="compositionally biased region" description="Basic and acidic residues" evidence="1">
    <location>
        <begin position="151"/>
        <end position="160"/>
    </location>
</feature>
<name>A0A4D6LT72_VIGUN</name>